<reference evidence="3" key="1">
    <citation type="submission" date="2020-03" db="EMBL/GenBank/DDBJ databases">
        <title>A high-quality chromosome-level genome assembly of a woody plant with both climbing and erect habits, Rhamnella rubrinervis.</title>
        <authorList>
            <person name="Lu Z."/>
            <person name="Yang Y."/>
            <person name="Zhu X."/>
            <person name="Sun Y."/>
        </authorList>
    </citation>
    <scope>NUCLEOTIDE SEQUENCE</scope>
    <source>
        <strain evidence="3">BYM</strain>
        <tissue evidence="3">Leaf</tissue>
    </source>
</reference>
<proteinExistence type="predicted"/>
<gene>
    <name evidence="3" type="ORF">FNV43_RR22788</name>
</gene>
<name>A0A8K0DS63_9ROSA</name>
<dbReference type="Gene3D" id="3.60.21.10">
    <property type="match status" value="1"/>
</dbReference>
<keyword evidence="4" id="KW-1185">Reference proteome</keyword>
<dbReference type="EMBL" id="VOIH02000010">
    <property type="protein sequence ID" value="KAF3435696.1"/>
    <property type="molecule type" value="Genomic_DNA"/>
</dbReference>
<dbReference type="PANTHER" id="PTHR47474:SF1">
    <property type="entry name" value="TYROSINE-PROTEIN PHOSPHATASE RLPH2"/>
    <property type="match status" value="1"/>
</dbReference>
<comment type="caution">
    <text evidence="3">The sequence shown here is derived from an EMBL/GenBank/DDBJ whole genome shotgun (WGS) entry which is preliminary data.</text>
</comment>
<dbReference type="InterPro" id="IPR029052">
    <property type="entry name" value="Metallo-depent_PP-like"/>
</dbReference>
<dbReference type="PANTHER" id="PTHR47474">
    <property type="entry name" value="TYROSINE-PROTEIN PHOSPHATASE RLPH2"/>
    <property type="match status" value="1"/>
</dbReference>
<evidence type="ECO:0000259" key="2">
    <source>
        <dbReference type="Pfam" id="PF00149"/>
    </source>
</evidence>
<organism evidence="3 4">
    <name type="scientific">Rhamnella rubrinervis</name>
    <dbReference type="NCBI Taxonomy" id="2594499"/>
    <lineage>
        <taxon>Eukaryota</taxon>
        <taxon>Viridiplantae</taxon>
        <taxon>Streptophyta</taxon>
        <taxon>Embryophyta</taxon>
        <taxon>Tracheophyta</taxon>
        <taxon>Spermatophyta</taxon>
        <taxon>Magnoliopsida</taxon>
        <taxon>eudicotyledons</taxon>
        <taxon>Gunneridae</taxon>
        <taxon>Pentapetalae</taxon>
        <taxon>rosids</taxon>
        <taxon>fabids</taxon>
        <taxon>Rosales</taxon>
        <taxon>Rhamnaceae</taxon>
        <taxon>rhamnoid group</taxon>
        <taxon>Rhamneae</taxon>
        <taxon>Rhamnella</taxon>
    </lineage>
</organism>
<evidence type="ECO:0000313" key="3">
    <source>
        <dbReference type="EMBL" id="KAF3435696.1"/>
    </source>
</evidence>
<dbReference type="AlphaFoldDB" id="A0A8K0DS63"/>
<dbReference type="Proteomes" id="UP000796880">
    <property type="component" value="Unassembled WGS sequence"/>
</dbReference>
<protein>
    <recommendedName>
        <fullName evidence="2">Calcineurin-like phosphoesterase domain-containing protein</fullName>
    </recommendedName>
</protein>
<dbReference type="GO" id="GO:0016787">
    <property type="term" value="F:hydrolase activity"/>
    <property type="evidence" value="ECO:0007669"/>
    <property type="project" value="InterPro"/>
</dbReference>
<dbReference type="InterPro" id="IPR004843">
    <property type="entry name" value="Calcineurin-like_PHP"/>
</dbReference>
<evidence type="ECO:0000313" key="4">
    <source>
        <dbReference type="Proteomes" id="UP000796880"/>
    </source>
</evidence>
<keyword evidence="1" id="KW-0472">Membrane</keyword>
<evidence type="ECO:0000256" key="1">
    <source>
        <dbReference type="SAM" id="Phobius"/>
    </source>
</evidence>
<keyword evidence="1" id="KW-1133">Transmembrane helix</keyword>
<feature type="domain" description="Calcineurin-like phosphoesterase" evidence="2">
    <location>
        <begin position="129"/>
        <end position="213"/>
    </location>
</feature>
<sequence length="246" mass="27510">MYSAIPCAFAQVSIEITSIAIQTIIYSYSLLYANPNLVEVVLLGFYKDADLEVPGTGTVPLKTSLKDTLGFDHDFLPAVVGAHVGWVLLFVSVFAFGIKFLELPEKITAQHAKQIADPKAKPRVVCRRGDLHGYRPHEALKQLVQPRSNCRSALIFLDDYFDRGPETHKVIDFLISLPSAYPHQKHVFLSGNHDLAFAAFVGVLPLPPDGSKFWRHGRSRREKVGNVRVLFAGYEVGWQNHPLFLD</sequence>
<feature type="transmembrane region" description="Helical" evidence="1">
    <location>
        <begin position="75"/>
        <end position="98"/>
    </location>
</feature>
<dbReference type="OrthoDB" id="10267127at2759"/>
<keyword evidence="1" id="KW-0812">Transmembrane</keyword>
<dbReference type="Pfam" id="PF00149">
    <property type="entry name" value="Metallophos"/>
    <property type="match status" value="1"/>
</dbReference>
<dbReference type="SUPFAM" id="SSF56300">
    <property type="entry name" value="Metallo-dependent phosphatases"/>
    <property type="match status" value="1"/>
</dbReference>
<accession>A0A8K0DS63</accession>